<sequence>MSPEEVGTCSFWQFGAAVSGWNATHGSGDQAGLTQQDGDDLWQGVMDRMN</sequence>
<keyword evidence="3" id="KW-1185">Reference proteome</keyword>
<feature type="compositionally biased region" description="Polar residues" evidence="1">
    <location>
        <begin position="23"/>
        <end position="36"/>
    </location>
</feature>
<dbReference type="Proteomes" id="UP001198571">
    <property type="component" value="Unassembled WGS sequence"/>
</dbReference>
<evidence type="ECO:0000313" key="3">
    <source>
        <dbReference type="Proteomes" id="UP001198571"/>
    </source>
</evidence>
<reference evidence="2 3" key="1">
    <citation type="submission" date="2020-07" db="EMBL/GenBank/DDBJ databases">
        <title>Pseudogemmobacter sp. nov., isolated from poultry manure in Taiwan.</title>
        <authorList>
            <person name="Lin S.-Y."/>
            <person name="Tang Y.-S."/>
            <person name="Young C.-C."/>
        </authorList>
    </citation>
    <scope>NUCLEOTIDE SEQUENCE [LARGE SCALE GENOMIC DNA]</scope>
    <source>
        <strain evidence="2 3">CC-YST710</strain>
    </source>
</reference>
<protein>
    <submittedName>
        <fullName evidence="2">Uncharacterized protein</fullName>
    </submittedName>
</protein>
<name>A0ABS8CPJ6_9RHOB</name>
<dbReference type="RefSeq" id="WP_226936792.1">
    <property type="nucleotide sequence ID" value="NZ_JACDXX010000015.1"/>
</dbReference>
<gene>
    <name evidence="2" type="ORF">H0485_15110</name>
</gene>
<evidence type="ECO:0000313" key="2">
    <source>
        <dbReference type="EMBL" id="MCB5411319.1"/>
    </source>
</evidence>
<comment type="caution">
    <text evidence="2">The sequence shown here is derived from an EMBL/GenBank/DDBJ whole genome shotgun (WGS) entry which is preliminary data.</text>
</comment>
<dbReference type="EMBL" id="JACDXX010000015">
    <property type="protein sequence ID" value="MCB5411319.1"/>
    <property type="molecule type" value="Genomic_DNA"/>
</dbReference>
<proteinExistence type="predicted"/>
<evidence type="ECO:0000256" key="1">
    <source>
        <dbReference type="SAM" id="MobiDB-lite"/>
    </source>
</evidence>
<accession>A0ABS8CPJ6</accession>
<organism evidence="2 3">
    <name type="scientific">Pseudogemmobacter faecipullorum</name>
    <dbReference type="NCBI Taxonomy" id="2755041"/>
    <lineage>
        <taxon>Bacteria</taxon>
        <taxon>Pseudomonadati</taxon>
        <taxon>Pseudomonadota</taxon>
        <taxon>Alphaproteobacteria</taxon>
        <taxon>Rhodobacterales</taxon>
        <taxon>Paracoccaceae</taxon>
        <taxon>Pseudogemmobacter</taxon>
    </lineage>
</organism>
<feature type="region of interest" description="Disordered" evidence="1">
    <location>
        <begin position="23"/>
        <end position="50"/>
    </location>
</feature>